<gene>
    <name evidence="1" type="ORF">L6E24_03300</name>
</gene>
<proteinExistence type="predicted"/>
<name>A0A9E7PQM0_9EURY</name>
<dbReference type="AlphaFoldDB" id="A0A9E7PQM0"/>
<reference evidence="1" key="1">
    <citation type="submission" date="2022-04" db="EMBL/GenBank/DDBJ databases">
        <title>Complete genome of Methanoplanus endosymbiosus DSM 3599.</title>
        <authorList>
            <person name="Chen S.-C."/>
            <person name="You Y.-T."/>
            <person name="Zhou Y.-Z."/>
            <person name="Lai M.-C."/>
        </authorList>
    </citation>
    <scope>NUCLEOTIDE SEQUENCE</scope>
    <source>
        <strain evidence="1">DSM 3599</strain>
    </source>
</reference>
<protein>
    <submittedName>
        <fullName evidence="1">Uncharacterized protein</fullName>
    </submittedName>
</protein>
<dbReference type="Proteomes" id="UP001060368">
    <property type="component" value="Chromosome"/>
</dbReference>
<keyword evidence="2" id="KW-1185">Reference proteome</keyword>
<dbReference type="EMBL" id="CP096115">
    <property type="protein sequence ID" value="UUX93161.1"/>
    <property type="molecule type" value="Genomic_DNA"/>
</dbReference>
<evidence type="ECO:0000313" key="1">
    <source>
        <dbReference type="EMBL" id="UUX93161.1"/>
    </source>
</evidence>
<organism evidence="1 2">
    <name type="scientific">Methanoplanus endosymbiosus</name>
    <dbReference type="NCBI Taxonomy" id="33865"/>
    <lineage>
        <taxon>Archaea</taxon>
        <taxon>Methanobacteriati</taxon>
        <taxon>Methanobacteriota</taxon>
        <taxon>Stenosarchaea group</taxon>
        <taxon>Methanomicrobia</taxon>
        <taxon>Methanomicrobiales</taxon>
        <taxon>Methanomicrobiaceae</taxon>
        <taxon>Methanoplanus</taxon>
    </lineage>
</organism>
<accession>A0A9E7PQM0</accession>
<sequence>MPKIIFVILLLYELCTLNPSLLYNFSAGFPDAKYSVNSSKPFFSA</sequence>
<evidence type="ECO:0000313" key="2">
    <source>
        <dbReference type="Proteomes" id="UP001060368"/>
    </source>
</evidence>
<dbReference type="KEGG" id="mend:L6E24_03300"/>